<feature type="transmembrane region" description="Helical" evidence="6">
    <location>
        <begin position="7"/>
        <end position="24"/>
    </location>
</feature>
<comment type="caution">
    <text evidence="8">The sequence shown here is derived from an EMBL/GenBank/DDBJ whole genome shotgun (WGS) entry which is preliminary data.</text>
</comment>
<dbReference type="InterPro" id="IPR007895">
    <property type="entry name" value="MASE1"/>
</dbReference>
<feature type="transmembrane region" description="Helical" evidence="6">
    <location>
        <begin position="182"/>
        <end position="201"/>
    </location>
</feature>
<organism evidence="8 9">
    <name type="scientific">Herbaspirillum robiniae</name>
    <dbReference type="NCBI Taxonomy" id="2014887"/>
    <lineage>
        <taxon>Bacteria</taxon>
        <taxon>Pseudomonadati</taxon>
        <taxon>Pseudomonadota</taxon>
        <taxon>Betaproteobacteria</taxon>
        <taxon>Burkholderiales</taxon>
        <taxon>Oxalobacteraceae</taxon>
        <taxon>Herbaspirillum</taxon>
    </lineage>
</organism>
<feature type="transmembrane region" description="Helical" evidence="6">
    <location>
        <begin position="30"/>
        <end position="49"/>
    </location>
</feature>
<evidence type="ECO:0000256" key="2">
    <source>
        <dbReference type="ARBA" id="ARBA00022475"/>
    </source>
</evidence>
<evidence type="ECO:0000256" key="6">
    <source>
        <dbReference type="SAM" id="Phobius"/>
    </source>
</evidence>
<protein>
    <recommendedName>
        <fullName evidence="7">MASE1 domain-containing protein</fullName>
    </recommendedName>
</protein>
<keyword evidence="5 6" id="KW-0472">Membrane</keyword>
<evidence type="ECO:0000256" key="3">
    <source>
        <dbReference type="ARBA" id="ARBA00022692"/>
    </source>
</evidence>
<evidence type="ECO:0000313" key="8">
    <source>
        <dbReference type="EMBL" id="OWY30756.1"/>
    </source>
</evidence>
<feature type="transmembrane region" description="Helical" evidence="6">
    <location>
        <begin position="79"/>
        <end position="99"/>
    </location>
</feature>
<keyword evidence="3 6" id="KW-0812">Transmembrane</keyword>
<evidence type="ECO:0000256" key="5">
    <source>
        <dbReference type="ARBA" id="ARBA00023136"/>
    </source>
</evidence>
<comment type="subcellular location">
    <subcellularLocation>
        <location evidence="1">Cell membrane</location>
        <topology evidence="1">Multi-pass membrane protein</topology>
    </subcellularLocation>
</comment>
<dbReference type="AlphaFoldDB" id="A0A246WWM3"/>
<gene>
    <name evidence="8" type="ORF">CEJ42_01370</name>
</gene>
<reference evidence="8 9" key="1">
    <citation type="submission" date="2017-06" db="EMBL/GenBank/DDBJ databases">
        <title>Herbaspirillum phytohormonus sp. nov., isolated from the root nodule of Robinia pseudoacacia in lead-zinc mine.</title>
        <authorList>
            <person name="Fan M."/>
            <person name="Lin Y."/>
        </authorList>
    </citation>
    <scope>NUCLEOTIDE SEQUENCE [LARGE SCALE GENOMIC DNA]</scope>
    <source>
        <strain evidence="8 9">HZ10</strain>
    </source>
</reference>
<proteinExistence type="predicted"/>
<keyword evidence="2" id="KW-1003">Cell membrane</keyword>
<sequence length="434" mass="47175">MVKSNYLVAPLAWAVVYFLFGFTSHELNGAFIASGYIWLPAGITVGALLLTPTARWFPLLVLLVAAQVLLGWVEQRDLLRMMLFSLDEIGVAAIAVWLVRRAPFPMEGLFFVRGLLMIGVGASVVSGLFGAAWFQLTQGQPFWQTLRIWAMSDLVGILIMTPVLAGWSQFRATRSGGIARTEFLLGLGSFIAMVVSAYLAFDSDIDRLVFDVSFSTSYVPLFFIALVTILWGGRGGALSVVVLSLMAFVYNSLGRGPFVELVQLHSSNALLELQVYLAVASLLSLLISALKTTREQLHEDVARWKTEVELSLSASRQLAYTLDPQQLTFTWSGDVEALLGRPAAQLRTLDQVLALVSPLDQARLRRRLLDGGDTADGADGDERADMPFRLDGSGAVVLDASRSLLDAEDQLALVAGVWRFTDAGDAPTPAGRSA</sequence>
<feature type="transmembrane region" description="Helical" evidence="6">
    <location>
        <begin position="56"/>
        <end position="73"/>
    </location>
</feature>
<dbReference type="RefSeq" id="WP_088749828.1">
    <property type="nucleotide sequence ID" value="NZ_NJGU01000001.1"/>
</dbReference>
<dbReference type="EMBL" id="NJGU01000001">
    <property type="protein sequence ID" value="OWY30756.1"/>
    <property type="molecule type" value="Genomic_DNA"/>
</dbReference>
<feature type="transmembrane region" description="Helical" evidence="6">
    <location>
        <begin position="148"/>
        <end position="170"/>
    </location>
</feature>
<accession>A0A246WWM3</accession>
<evidence type="ECO:0000256" key="4">
    <source>
        <dbReference type="ARBA" id="ARBA00022989"/>
    </source>
</evidence>
<name>A0A246WWM3_9BURK</name>
<feature type="transmembrane region" description="Helical" evidence="6">
    <location>
        <begin position="111"/>
        <end position="136"/>
    </location>
</feature>
<evidence type="ECO:0000313" key="9">
    <source>
        <dbReference type="Proteomes" id="UP000197596"/>
    </source>
</evidence>
<feature type="domain" description="MASE1" evidence="7">
    <location>
        <begin position="16"/>
        <end position="292"/>
    </location>
</feature>
<evidence type="ECO:0000259" key="7">
    <source>
        <dbReference type="Pfam" id="PF05231"/>
    </source>
</evidence>
<dbReference type="Gene3D" id="3.30.450.20">
    <property type="entry name" value="PAS domain"/>
    <property type="match status" value="1"/>
</dbReference>
<keyword evidence="4 6" id="KW-1133">Transmembrane helix</keyword>
<dbReference type="Proteomes" id="UP000197596">
    <property type="component" value="Unassembled WGS sequence"/>
</dbReference>
<dbReference type="Pfam" id="PF05231">
    <property type="entry name" value="MASE1"/>
    <property type="match status" value="1"/>
</dbReference>
<evidence type="ECO:0000256" key="1">
    <source>
        <dbReference type="ARBA" id="ARBA00004651"/>
    </source>
</evidence>
<dbReference type="GO" id="GO:0005886">
    <property type="term" value="C:plasma membrane"/>
    <property type="evidence" value="ECO:0007669"/>
    <property type="project" value="UniProtKB-SubCell"/>
</dbReference>